<organism evidence="1 2">
    <name type="scientific">Streblomastix strix</name>
    <dbReference type="NCBI Taxonomy" id="222440"/>
    <lineage>
        <taxon>Eukaryota</taxon>
        <taxon>Metamonada</taxon>
        <taxon>Preaxostyla</taxon>
        <taxon>Oxymonadida</taxon>
        <taxon>Streblomastigidae</taxon>
        <taxon>Streblomastix</taxon>
    </lineage>
</organism>
<sequence>EITLTPNVELTFFGGASASIQLIKGGVSLTGGMKESVPSTAKIDTDMCQATASAKVVTQPFHVALEWWYQERTCKSVLKCGSWGKRHVGSIFDTKGDSETKQLFNETLH</sequence>
<protein>
    <submittedName>
        <fullName evidence="1">Uncharacterized protein</fullName>
    </submittedName>
</protein>
<proteinExistence type="predicted"/>
<name>A0A5J4T4W9_9EUKA</name>
<reference evidence="1 2" key="1">
    <citation type="submission" date="2019-03" db="EMBL/GenBank/DDBJ databases">
        <title>Single cell metagenomics reveals metabolic interactions within the superorganism composed of flagellate Streblomastix strix and complex community of Bacteroidetes bacteria on its surface.</title>
        <authorList>
            <person name="Treitli S.C."/>
            <person name="Kolisko M."/>
            <person name="Husnik F."/>
            <person name="Keeling P."/>
            <person name="Hampl V."/>
        </authorList>
    </citation>
    <scope>NUCLEOTIDE SEQUENCE [LARGE SCALE GENOMIC DNA]</scope>
    <source>
        <strain evidence="1">ST1C</strain>
    </source>
</reference>
<evidence type="ECO:0000313" key="2">
    <source>
        <dbReference type="Proteomes" id="UP000324800"/>
    </source>
</evidence>
<accession>A0A5J4T4W9</accession>
<comment type="caution">
    <text evidence="1">The sequence shown here is derived from an EMBL/GenBank/DDBJ whole genome shotgun (WGS) entry which is preliminary data.</text>
</comment>
<dbReference type="EMBL" id="SNRW01038217">
    <property type="protein sequence ID" value="KAA6353384.1"/>
    <property type="molecule type" value="Genomic_DNA"/>
</dbReference>
<dbReference type="AlphaFoldDB" id="A0A5J4T4W9"/>
<dbReference type="Proteomes" id="UP000324800">
    <property type="component" value="Unassembled WGS sequence"/>
</dbReference>
<evidence type="ECO:0000313" key="1">
    <source>
        <dbReference type="EMBL" id="KAA6353384.1"/>
    </source>
</evidence>
<feature type="non-terminal residue" evidence="1">
    <location>
        <position position="1"/>
    </location>
</feature>
<gene>
    <name evidence="1" type="ORF">EZS28_051089</name>
</gene>